<accession>A0A1S2LYV2</accession>
<dbReference type="Proteomes" id="UP000179524">
    <property type="component" value="Unassembled WGS sequence"/>
</dbReference>
<gene>
    <name evidence="5" type="ORF">BKP37_00720</name>
</gene>
<evidence type="ECO:0000313" key="6">
    <source>
        <dbReference type="Proteomes" id="UP000179524"/>
    </source>
</evidence>
<keyword evidence="6" id="KW-1185">Reference proteome</keyword>
<evidence type="ECO:0000256" key="3">
    <source>
        <dbReference type="ARBA" id="ARBA00022801"/>
    </source>
</evidence>
<dbReference type="AlphaFoldDB" id="A0A1S2LYV2"/>
<feature type="domain" description="Prohead serine protease" evidence="4">
    <location>
        <begin position="16"/>
        <end position="176"/>
    </location>
</feature>
<reference evidence="5 6" key="1">
    <citation type="submission" date="2016-10" db="EMBL/GenBank/DDBJ databases">
        <title>Draft genome sequences of four alkaliphilic bacteria belonging to the Anaerobacillus genus.</title>
        <authorList>
            <person name="Bassil N.M."/>
            <person name="Lloyd J.R."/>
        </authorList>
    </citation>
    <scope>NUCLEOTIDE SEQUENCE [LARGE SCALE GENOMIC DNA]</scope>
    <source>
        <strain evidence="5 6">DSM 18345</strain>
    </source>
</reference>
<organism evidence="5 6">
    <name type="scientific">Anaerobacillus alkalilacustris</name>
    <dbReference type="NCBI Taxonomy" id="393763"/>
    <lineage>
        <taxon>Bacteria</taxon>
        <taxon>Bacillati</taxon>
        <taxon>Bacillota</taxon>
        <taxon>Bacilli</taxon>
        <taxon>Bacillales</taxon>
        <taxon>Bacillaceae</taxon>
        <taxon>Anaerobacillus</taxon>
    </lineage>
</organism>
<dbReference type="GO" id="GO:0008233">
    <property type="term" value="F:peptidase activity"/>
    <property type="evidence" value="ECO:0007669"/>
    <property type="project" value="UniProtKB-KW"/>
</dbReference>
<keyword evidence="3" id="KW-0378">Hydrolase</keyword>
<dbReference type="InterPro" id="IPR006433">
    <property type="entry name" value="Prohead_protease"/>
</dbReference>
<dbReference type="NCBIfam" id="TIGR01543">
    <property type="entry name" value="proheadase_HK97"/>
    <property type="match status" value="1"/>
</dbReference>
<evidence type="ECO:0000256" key="1">
    <source>
        <dbReference type="ARBA" id="ARBA00022612"/>
    </source>
</evidence>
<dbReference type="Pfam" id="PF04586">
    <property type="entry name" value="Peptidase_S78"/>
    <property type="match status" value="1"/>
</dbReference>
<dbReference type="EMBL" id="MLQR01000001">
    <property type="protein sequence ID" value="OIJ17648.1"/>
    <property type="molecule type" value="Genomic_DNA"/>
</dbReference>
<dbReference type="GO" id="GO:0006508">
    <property type="term" value="P:proteolysis"/>
    <property type="evidence" value="ECO:0007669"/>
    <property type="project" value="UniProtKB-KW"/>
</dbReference>
<sequence>MSDRLGERQTRSVVTDLKTRAEQDGAMVIEGYFAVFNSETELWPGAFEEIALGAFDNTLSNDIRALINHDTRFVLGRNKAGTLELRIDSRGLWGSIKINPNDSDAVNLYERVKRGDVDQCSFGFNVTKEETIHREDGSVKWVIQAIDLHEVSVVTFPAYADTGVQARKAELAQHKQRQLEQRKHNLKERLKQWH</sequence>
<evidence type="ECO:0000259" key="4">
    <source>
        <dbReference type="Pfam" id="PF04586"/>
    </source>
</evidence>
<evidence type="ECO:0000313" key="5">
    <source>
        <dbReference type="EMBL" id="OIJ17648.1"/>
    </source>
</evidence>
<dbReference type="InterPro" id="IPR054613">
    <property type="entry name" value="Peptidase_S78_dom"/>
</dbReference>
<proteinExistence type="predicted"/>
<keyword evidence="2 5" id="KW-0645">Protease</keyword>
<comment type="caution">
    <text evidence="5">The sequence shown here is derived from an EMBL/GenBank/DDBJ whole genome shotgun (WGS) entry which is preliminary data.</text>
</comment>
<evidence type="ECO:0000256" key="2">
    <source>
        <dbReference type="ARBA" id="ARBA00022670"/>
    </source>
</evidence>
<protein>
    <submittedName>
        <fullName evidence="5">Phage prohead protease</fullName>
    </submittedName>
</protein>
<keyword evidence="1" id="KW-1188">Viral release from host cell</keyword>
<name>A0A1S2LYV2_9BACI</name>